<dbReference type="AlphaFoldDB" id="U4U3Y0"/>
<feature type="compositionally biased region" description="Acidic residues" evidence="1">
    <location>
        <begin position="240"/>
        <end position="251"/>
    </location>
</feature>
<sequence>MYTRIKAAKTLHMYIITNIPNFGYLGAYQPEGSSLLEVSWPFERKVLQFNSADEARDFLQERFNQLLLAVPETFKIQVIVLISLDLNEYQPINSDVLNGHSICGYLGTYNFRGLTEKFCREKLKVSKQEIVALFEKRAHNFINKKVKDLADAIGVEANDDQYDIESILQLSKSEIMSQGAIRTQCYSKIQKLEKSVSDKIMRVFNLVKDLPAKERNIESKILNEILQIRPRRPASNEVIEIPDDDDDDDEYNIPSPATPTEADASKTIKPKLPADNINPIESEQIILIRSDDEEDSSAMNVASTAISPNEKAMISESTPTAFYNLRLADPLNDHQTANLQHVDANIDNLPIIIDVRTVTETDDESDEGVK</sequence>
<dbReference type="STRING" id="77166.U4U3Y0"/>
<dbReference type="EMBL" id="KB632081">
    <property type="protein sequence ID" value="ERL88599.1"/>
    <property type="molecule type" value="Genomic_DNA"/>
</dbReference>
<dbReference type="Proteomes" id="UP000030742">
    <property type="component" value="Unassembled WGS sequence"/>
</dbReference>
<dbReference type="OrthoDB" id="6119313at2759"/>
<evidence type="ECO:0000313" key="3">
    <source>
        <dbReference type="Proteomes" id="UP000030742"/>
    </source>
</evidence>
<evidence type="ECO:0000256" key="1">
    <source>
        <dbReference type="SAM" id="MobiDB-lite"/>
    </source>
</evidence>
<gene>
    <name evidence="2" type="ORF">D910_05984</name>
</gene>
<proteinExistence type="predicted"/>
<name>U4U3Y0_DENPD</name>
<protein>
    <submittedName>
        <fullName evidence="2">Uncharacterized protein</fullName>
    </submittedName>
</protein>
<accession>U4U3Y0</accession>
<organism evidence="2 3">
    <name type="scientific">Dendroctonus ponderosae</name>
    <name type="common">Mountain pine beetle</name>
    <dbReference type="NCBI Taxonomy" id="77166"/>
    <lineage>
        <taxon>Eukaryota</taxon>
        <taxon>Metazoa</taxon>
        <taxon>Ecdysozoa</taxon>
        <taxon>Arthropoda</taxon>
        <taxon>Hexapoda</taxon>
        <taxon>Insecta</taxon>
        <taxon>Pterygota</taxon>
        <taxon>Neoptera</taxon>
        <taxon>Endopterygota</taxon>
        <taxon>Coleoptera</taxon>
        <taxon>Polyphaga</taxon>
        <taxon>Cucujiformia</taxon>
        <taxon>Curculionidae</taxon>
        <taxon>Scolytinae</taxon>
        <taxon>Dendroctonus</taxon>
    </lineage>
</organism>
<evidence type="ECO:0000313" key="2">
    <source>
        <dbReference type="EMBL" id="ERL88599.1"/>
    </source>
</evidence>
<reference evidence="2 3" key="1">
    <citation type="journal article" date="2013" name="Genome Biol.">
        <title>Draft genome of the mountain pine beetle, Dendroctonus ponderosae Hopkins, a major forest pest.</title>
        <authorList>
            <person name="Keeling C.I."/>
            <person name="Yuen M.M."/>
            <person name="Liao N.Y."/>
            <person name="Docking T.R."/>
            <person name="Chan S.K."/>
            <person name="Taylor G.A."/>
            <person name="Palmquist D.L."/>
            <person name="Jackman S.D."/>
            <person name="Nguyen A."/>
            <person name="Li M."/>
            <person name="Henderson H."/>
            <person name="Janes J.K."/>
            <person name="Zhao Y."/>
            <person name="Pandoh P."/>
            <person name="Moore R."/>
            <person name="Sperling F.A."/>
            <person name="Huber D.P."/>
            <person name="Birol I."/>
            <person name="Jones S.J."/>
            <person name="Bohlmann J."/>
        </authorList>
    </citation>
    <scope>NUCLEOTIDE SEQUENCE</scope>
</reference>
<feature type="region of interest" description="Disordered" evidence="1">
    <location>
        <begin position="236"/>
        <end position="264"/>
    </location>
</feature>